<organism evidence="1 2">
    <name type="scientific">Moorena producens 3L</name>
    <dbReference type="NCBI Taxonomy" id="489825"/>
    <lineage>
        <taxon>Bacteria</taxon>
        <taxon>Bacillati</taxon>
        <taxon>Cyanobacteriota</taxon>
        <taxon>Cyanophyceae</taxon>
        <taxon>Coleofasciculales</taxon>
        <taxon>Coleofasciculaceae</taxon>
        <taxon>Moorena</taxon>
    </lineage>
</organism>
<reference evidence="2" key="1">
    <citation type="journal article" date="2011" name="Proc. Natl. Acad. Sci. U.S.A.">
        <title>Genomic insights into the physiology and ecology of the marine filamentous cyanobacterium Lyngbya majuscula.</title>
        <authorList>
            <person name="Jones A.C."/>
            <person name="Monroe E.A."/>
            <person name="Podell S."/>
            <person name="Hess W.R."/>
            <person name="Klages S."/>
            <person name="Esquenazi E."/>
            <person name="Niessen S."/>
            <person name="Hoover H."/>
            <person name="Rothmann M."/>
            <person name="Lasken R.S."/>
            <person name="Yates J.R.III."/>
            <person name="Reinhardt R."/>
            <person name="Kube M."/>
            <person name="Burkart M.D."/>
            <person name="Allen E.E."/>
            <person name="Dorrestein P.C."/>
            <person name="Gerwick W.H."/>
            <person name="Gerwick L."/>
        </authorList>
    </citation>
    <scope>NUCLEOTIDE SEQUENCE [LARGE SCALE GENOMIC DNA]</scope>
    <source>
        <strain evidence="2">3L</strain>
    </source>
</reference>
<sequence>MVGNTIFTITQIMDKRNQFQGIEKLMSDWLKRLSKAKLQEN</sequence>
<dbReference type="AlphaFoldDB" id="F4Y1A9"/>
<evidence type="ECO:0000313" key="1">
    <source>
        <dbReference type="EMBL" id="EGJ29051.1"/>
    </source>
</evidence>
<proteinExistence type="predicted"/>
<evidence type="ECO:0000313" key="2">
    <source>
        <dbReference type="Proteomes" id="UP000003959"/>
    </source>
</evidence>
<name>F4Y1A9_9CYAN</name>
<accession>F4Y1A9</accession>
<dbReference type="HOGENOM" id="CLU_3272912_0_0_3"/>
<dbReference type="Proteomes" id="UP000003959">
    <property type="component" value="Unassembled WGS sequence"/>
</dbReference>
<keyword evidence="2" id="KW-1185">Reference proteome</keyword>
<gene>
    <name evidence="1" type="ORF">LYNGBM3L_67480</name>
</gene>
<dbReference type="EMBL" id="GL890970">
    <property type="protein sequence ID" value="EGJ29051.1"/>
    <property type="molecule type" value="Genomic_DNA"/>
</dbReference>
<protein>
    <submittedName>
        <fullName evidence="1">Uncharacterized protein</fullName>
    </submittedName>
</protein>